<name>A0A225E6T2_9BACT</name>
<proteinExistence type="predicted"/>
<accession>A0A225E6T2</accession>
<dbReference type="AlphaFoldDB" id="A0A225E6T2"/>
<protein>
    <submittedName>
        <fullName evidence="1">Uncharacterized protein</fullName>
    </submittedName>
</protein>
<dbReference type="Pfam" id="PF22075">
    <property type="entry name" value="DUF6939"/>
    <property type="match status" value="1"/>
</dbReference>
<keyword evidence="2" id="KW-1185">Reference proteome</keyword>
<evidence type="ECO:0000313" key="2">
    <source>
        <dbReference type="Proteomes" id="UP000214646"/>
    </source>
</evidence>
<dbReference type="EMBL" id="NIDE01000002">
    <property type="protein sequence ID" value="OWK45816.1"/>
    <property type="molecule type" value="Genomic_DNA"/>
</dbReference>
<reference evidence="2" key="1">
    <citation type="submission" date="2017-06" db="EMBL/GenBank/DDBJ databases">
        <title>Genome analysis of Fimbriiglobus ruber SP5, the first member of the order Planctomycetales with confirmed chitinolytic capability.</title>
        <authorList>
            <person name="Ravin N.V."/>
            <person name="Rakitin A.L."/>
            <person name="Ivanova A.A."/>
            <person name="Beletsky A.V."/>
            <person name="Kulichevskaya I.S."/>
            <person name="Mardanov A.V."/>
            <person name="Dedysh S.N."/>
        </authorList>
    </citation>
    <scope>NUCLEOTIDE SEQUENCE [LARGE SCALE GENOMIC DNA]</scope>
    <source>
        <strain evidence="2">SP5</strain>
    </source>
</reference>
<comment type="caution">
    <text evidence="1">The sequence shown here is derived from an EMBL/GenBank/DDBJ whole genome shotgun (WGS) entry which is preliminary data.</text>
</comment>
<dbReference type="InterPro" id="IPR054219">
    <property type="entry name" value="DUF6939"/>
</dbReference>
<evidence type="ECO:0000313" key="1">
    <source>
        <dbReference type="EMBL" id="OWK45816.1"/>
    </source>
</evidence>
<dbReference type="Proteomes" id="UP000214646">
    <property type="component" value="Unassembled WGS sequence"/>
</dbReference>
<gene>
    <name evidence="1" type="ORF">FRUB_02147</name>
</gene>
<organism evidence="1 2">
    <name type="scientific">Fimbriiglobus ruber</name>
    <dbReference type="NCBI Taxonomy" id="1908690"/>
    <lineage>
        <taxon>Bacteria</taxon>
        <taxon>Pseudomonadati</taxon>
        <taxon>Planctomycetota</taxon>
        <taxon>Planctomycetia</taxon>
        <taxon>Gemmatales</taxon>
        <taxon>Gemmataceae</taxon>
        <taxon>Fimbriiglobus</taxon>
    </lineage>
</organism>
<sequence length="136" mass="15067">MWPHGGIPVPGMAGQVSDSVEGIWQGLKVIGGKTAPRYFAGRGHKRGGQPRGHQYGTKLLKIVEAREKIYRVAYEWMLANRVEPELIEHFVGRAFEGDAQYFHDVSNNGRVGNPDEGWAHAAVLVQYLNRVCAGRA</sequence>